<comment type="caution">
    <text evidence="1">The sequence shown here is derived from an EMBL/GenBank/DDBJ whole genome shotgun (WGS) entry which is preliminary data.</text>
</comment>
<name>A0A545UEQ7_9GAMM</name>
<dbReference type="AlphaFoldDB" id="A0A545UEQ7"/>
<keyword evidence="2" id="KW-1185">Reference proteome</keyword>
<dbReference type="RefSeq" id="WP_142893615.1">
    <property type="nucleotide sequence ID" value="NZ_ML660163.1"/>
</dbReference>
<proteinExistence type="predicted"/>
<dbReference type="EMBL" id="VIKS01000006">
    <property type="protein sequence ID" value="TQV87954.1"/>
    <property type="molecule type" value="Genomic_DNA"/>
</dbReference>
<reference evidence="1 2" key="1">
    <citation type="submission" date="2019-07" db="EMBL/GenBank/DDBJ databases">
        <title>Draft genome for Aliikangiella sp. M105.</title>
        <authorList>
            <person name="Wang G."/>
        </authorList>
    </citation>
    <scope>NUCLEOTIDE SEQUENCE [LARGE SCALE GENOMIC DNA]</scope>
    <source>
        <strain evidence="1 2">M105</strain>
    </source>
</reference>
<gene>
    <name evidence="1" type="ORF">FLL46_11285</name>
</gene>
<accession>A0A545UEQ7</accession>
<organism evidence="1 2">
    <name type="scientific">Aliikangiella coralliicola</name>
    <dbReference type="NCBI Taxonomy" id="2592383"/>
    <lineage>
        <taxon>Bacteria</taxon>
        <taxon>Pseudomonadati</taxon>
        <taxon>Pseudomonadota</taxon>
        <taxon>Gammaproteobacteria</taxon>
        <taxon>Oceanospirillales</taxon>
        <taxon>Pleioneaceae</taxon>
        <taxon>Aliikangiella</taxon>
    </lineage>
</organism>
<sequence>MHKNYEVLSERDWPKNRYIPIATVNLQPEYFVENNKAKFFQSEEQIGLVQTAYLKLNSGLYVMLMFIEFTPEEGISICVQESLKQPVKEYLNEIINILMLDRKVISWEIDQFVWESLF</sequence>
<evidence type="ECO:0000313" key="1">
    <source>
        <dbReference type="EMBL" id="TQV87954.1"/>
    </source>
</evidence>
<dbReference type="Proteomes" id="UP000315439">
    <property type="component" value="Unassembled WGS sequence"/>
</dbReference>
<evidence type="ECO:0000313" key="2">
    <source>
        <dbReference type="Proteomes" id="UP000315439"/>
    </source>
</evidence>
<protein>
    <submittedName>
        <fullName evidence="1">Uncharacterized protein</fullName>
    </submittedName>
</protein>